<organism evidence="1 2">
    <name type="scientific">Sphaerobolus stellatus (strain SS14)</name>
    <dbReference type="NCBI Taxonomy" id="990650"/>
    <lineage>
        <taxon>Eukaryota</taxon>
        <taxon>Fungi</taxon>
        <taxon>Dikarya</taxon>
        <taxon>Basidiomycota</taxon>
        <taxon>Agaricomycotina</taxon>
        <taxon>Agaricomycetes</taxon>
        <taxon>Phallomycetidae</taxon>
        <taxon>Geastrales</taxon>
        <taxon>Sphaerobolaceae</taxon>
        <taxon>Sphaerobolus</taxon>
    </lineage>
</organism>
<gene>
    <name evidence="1" type="ORF">M422DRAFT_256104</name>
</gene>
<protein>
    <submittedName>
        <fullName evidence="1">Uncharacterized protein</fullName>
    </submittedName>
</protein>
<reference evidence="1 2" key="1">
    <citation type="submission" date="2014-06" db="EMBL/GenBank/DDBJ databases">
        <title>Evolutionary Origins and Diversification of the Mycorrhizal Mutualists.</title>
        <authorList>
            <consortium name="DOE Joint Genome Institute"/>
            <consortium name="Mycorrhizal Genomics Consortium"/>
            <person name="Kohler A."/>
            <person name="Kuo A."/>
            <person name="Nagy L.G."/>
            <person name="Floudas D."/>
            <person name="Copeland A."/>
            <person name="Barry K.W."/>
            <person name="Cichocki N."/>
            <person name="Veneault-Fourrey C."/>
            <person name="LaButti K."/>
            <person name="Lindquist E.A."/>
            <person name="Lipzen A."/>
            <person name="Lundell T."/>
            <person name="Morin E."/>
            <person name="Murat C."/>
            <person name="Riley R."/>
            <person name="Ohm R."/>
            <person name="Sun H."/>
            <person name="Tunlid A."/>
            <person name="Henrissat B."/>
            <person name="Grigoriev I.V."/>
            <person name="Hibbett D.S."/>
            <person name="Martin F."/>
        </authorList>
    </citation>
    <scope>NUCLEOTIDE SEQUENCE [LARGE SCALE GENOMIC DNA]</scope>
    <source>
        <strain evidence="1 2">SS14</strain>
    </source>
</reference>
<sequence>MSPSAQTPFDHKQKLHSITSQCLAYIKVHKVLQDVETLEHDPVTKVELLTEAGVIENKLSLGNLDYLLLQAKQQPYFNRHILRKWANTLEGVIRHRMAKFKYAKLFRNLFDNWLTSGDADVICSVAELEELEEKDFGGKMQELKTHLTATVFEEW</sequence>
<dbReference type="OrthoDB" id="74545at2759"/>
<name>A0A0C9VRK7_SPHS4</name>
<keyword evidence="2" id="KW-1185">Reference proteome</keyword>
<evidence type="ECO:0000313" key="1">
    <source>
        <dbReference type="EMBL" id="KIJ40925.1"/>
    </source>
</evidence>
<dbReference type="HOGENOM" id="CLU_1696627_0_0_1"/>
<dbReference type="AlphaFoldDB" id="A0A0C9VRK7"/>
<dbReference type="Proteomes" id="UP000054279">
    <property type="component" value="Unassembled WGS sequence"/>
</dbReference>
<dbReference type="EMBL" id="KN837140">
    <property type="protein sequence ID" value="KIJ40925.1"/>
    <property type="molecule type" value="Genomic_DNA"/>
</dbReference>
<proteinExistence type="predicted"/>
<evidence type="ECO:0000313" key="2">
    <source>
        <dbReference type="Proteomes" id="UP000054279"/>
    </source>
</evidence>
<accession>A0A0C9VRK7</accession>